<reference evidence="3" key="2">
    <citation type="submission" date="2021-08" db="EMBL/GenBank/DDBJ databases">
        <authorList>
            <person name="Tani A."/>
            <person name="Ola A."/>
            <person name="Ogura Y."/>
            <person name="Katsura K."/>
            <person name="Hayashi T."/>
        </authorList>
    </citation>
    <scope>NUCLEOTIDE SEQUENCE</scope>
    <source>
        <strain evidence="3">DSM 23632</strain>
    </source>
</reference>
<proteinExistence type="predicted"/>
<dbReference type="EMBL" id="BPRB01000349">
    <property type="protein sequence ID" value="GJE62590.1"/>
    <property type="molecule type" value="Genomic_DNA"/>
</dbReference>
<organism evidence="3 4">
    <name type="scientific">Methylobacterium trifolii</name>
    <dbReference type="NCBI Taxonomy" id="1003092"/>
    <lineage>
        <taxon>Bacteria</taxon>
        <taxon>Pseudomonadati</taxon>
        <taxon>Pseudomonadota</taxon>
        <taxon>Alphaproteobacteria</taxon>
        <taxon>Hyphomicrobiales</taxon>
        <taxon>Methylobacteriaceae</taxon>
        <taxon>Methylobacterium</taxon>
    </lineage>
</organism>
<gene>
    <name evidence="3" type="ORF">MPOCJGCO_4723</name>
</gene>
<keyword evidence="2" id="KW-1133">Transmembrane helix</keyword>
<dbReference type="Proteomes" id="UP001055057">
    <property type="component" value="Unassembled WGS sequence"/>
</dbReference>
<keyword evidence="2" id="KW-0812">Transmembrane</keyword>
<accession>A0ABQ4U590</accession>
<keyword evidence="2" id="KW-0472">Membrane</keyword>
<evidence type="ECO:0000313" key="3">
    <source>
        <dbReference type="EMBL" id="GJE62590.1"/>
    </source>
</evidence>
<dbReference type="RefSeq" id="WP_238185223.1">
    <property type="nucleotide sequence ID" value="NZ_BPRB01000349.1"/>
</dbReference>
<protein>
    <submittedName>
        <fullName evidence="3">Uncharacterized protein</fullName>
    </submittedName>
</protein>
<evidence type="ECO:0000256" key="1">
    <source>
        <dbReference type="SAM" id="MobiDB-lite"/>
    </source>
</evidence>
<sequence length="128" mass="14041">MSSPSFETAPSGAAPTEADLFRQRMARAAPLQPGSSGAPRRKRTVQGLGKSGGFRLGWKSWLAIDVTFLIVLLAVVVAWQPVTTCREQEQKTGFYAGDSVNKCIRRGINERLNRADQRIKMLIRGSGH</sequence>
<feature type="region of interest" description="Disordered" evidence="1">
    <location>
        <begin position="24"/>
        <end position="49"/>
    </location>
</feature>
<name>A0ABQ4U590_9HYPH</name>
<feature type="transmembrane region" description="Helical" evidence="2">
    <location>
        <begin position="60"/>
        <end position="79"/>
    </location>
</feature>
<evidence type="ECO:0000256" key="2">
    <source>
        <dbReference type="SAM" id="Phobius"/>
    </source>
</evidence>
<reference evidence="3" key="1">
    <citation type="journal article" date="2021" name="Front. Microbiol.">
        <title>Comprehensive Comparative Genomics and Phenotyping of Methylobacterium Species.</title>
        <authorList>
            <person name="Alessa O."/>
            <person name="Ogura Y."/>
            <person name="Fujitani Y."/>
            <person name="Takami H."/>
            <person name="Hayashi T."/>
            <person name="Sahin N."/>
            <person name="Tani A."/>
        </authorList>
    </citation>
    <scope>NUCLEOTIDE SEQUENCE</scope>
    <source>
        <strain evidence="3">DSM 23632</strain>
    </source>
</reference>
<evidence type="ECO:0000313" key="4">
    <source>
        <dbReference type="Proteomes" id="UP001055057"/>
    </source>
</evidence>
<comment type="caution">
    <text evidence="3">The sequence shown here is derived from an EMBL/GenBank/DDBJ whole genome shotgun (WGS) entry which is preliminary data.</text>
</comment>
<keyword evidence="4" id="KW-1185">Reference proteome</keyword>